<organism evidence="1 2">
    <name type="scientific">Pseudomonas asturiensis</name>
    <dbReference type="NCBI Taxonomy" id="1190415"/>
    <lineage>
        <taxon>Bacteria</taxon>
        <taxon>Pseudomonadati</taxon>
        <taxon>Pseudomonadota</taxon>
        <taxon>Gammaproteobacteria</taxon>
        <taxon>Pseudomonadales</taxon>
        <taxon>Pseudomonadaceae</taxon>
        <taxon>Pseudomonas</taxon>
    </lineage>
</organism>
<gene>
    <name evidence="1" type="ORF">SAMN05216593_107124</name>
</gene>
<evidence type="ECO:0000313" key="1">
    <source>
        <dbReference type="EMBL" id="SHN08653.1"/>
    </source>
</evidence>
<dbReference type="AlphaFoldDB" id="A0A1M7NX91"/>
<name>A0A1M7NX91_9PSED</name>
<dbReference type="EMBL" id="FRDA01000007">
    <property type="protein sequence ID" value="SHN08653.1"/>
    <property type="molecule type" value="Genomic_DNA"/>
</dbReference>
<evidence type="ECO:0000313" key="2">
    <source>
        <dbReference type="Proteomes" id="UP000183983"/>
    </source>
</evidence>
<sequence>MTPVPSRQKFIKMMVKIDQNDSLVALRRKVCSLFAHLDQTLDAFVSRTGMSYSVFQGRGTVFWRVMHDAQP</sequence>
<proteinExistence type="predicted"/>
<dbReference type="STRING" id="1190415.SAMN05216593_107124"/>
<protein>
    <submittedName>
        <fullName evidence="1">Uncharacterized protein</fullName>
    </submittedName>
</protein>
<accession>A0A1M7NX91</accession>
<dbReference type="Proteomes" id="UP000183983">
    <property type="component" value="Unassembled WGS sequence"/>
</dbReference>
<reference evidence="1 2" key="1">
    <citation type="submission" date="2016-11" db="EMBL/GenBank/DDBJ databases">
        <authorList>
            <person name="Jaros S."/>
            <person name="Januszkiewicz K."/>
            <person name="Wedrychowicz H."/>
        </authorList>
    </citation>
    <scope>NUCLEOTIDE SEQUENCE [LARGE SCALE GENOMIC DNA]</scope>
    <source>
        <strain evidence="1 2">LMG 26898</strain>
    </source>
</reference>